<protein>
    <recommendedName>
        <fullName evidence="9">Undecaprenyl/decaprenyl-phosphate alpha-N-acetylglucosaminyl 1-phosphate transferase</fullName>
    </recommendedName>
</protein>
<dbReference type="CDD" id="cd06853">
    <property type="entry name" value="GT_WecA_like"/>
    <property type="match status" value="1"/>
</dbReference>
<feature type="transmembrane region" description="Helical" evidence="7">
    <location>
        <begin position="35"/>
        <end position="55"/>
    </location>
</feature>
<evidence type="ECO:0000256" key="4">
    <source>
        <dbReference type="ARBA" id="ARBA00022692"/>
    </source>
</evidence>
<evidence type="ECO:0000256" key="1">
    <source>
        <dbReference type="ARBA" id="ARBA00004651"/>
    </source>
</evidence>
<proteinExistence type="predicted"/>
<evidence type="ECO:0000256" key="2">
    <source>
        <dbReference type="ARBA" id="ARBA00022475"/>
    </source>
</evidence>
<dbReference type="EMBL" id="BART01021791">
    <property type="protein sequence ID" value="GAH04014.1"/>
    <property type="molecule type" value="Genomic_DNA"/>
</dbReference>
<feature type="non-terminal residue" evidence="8">
    <location>
        <position position="1"/>
    </location>
</feature>
<feature type="transmembrane region" description="Helical" evidence="7">
    <location>
        <begin position="138"/>
        <end position="158"/>
    </location>
</feature>
<evidence type="ECO:0000256" key="5">
    <source>
        <dbReference type="ARBA" id="ARBA00022989"/>
    </source>
</evidence>
<name>X1DG70_9ZZZZ</name>
<dbReference type="Pfam" id="PF00953">
    <property type="entry name" value="Glycos_transf_4"/>
    <property type="match status" value="1"/>
</dbReference>
<evidence type="ECO:0000256" key="7">
    <source>
        <dbReference type="SAM" id="Phobius"/>
    </source>
</evidence>
<evidence type="ECO:0000313" key="8">
    <source>
        <dbReference type="EMBL" id="GAH04014.1"/>
    </source>
</evidence>
<feature type="non-terminal residue" evidence="8">
    <location>
        <position position="289"/>
    </location>
</feature>
<organism evidence="8">
    <name type="scientific">marine sediment metagenome</name>
    <dbReference type="NCBI Taxonomy" id="412755"/>
    <lineage>
        <taxon>unclassified sequences</taxon>
        <taxon>metagenomes</taxon>
        <taxon>ecological metagenomes</taxon>
    </lineage>
</organism>
<dbReference type="GO" id="GO:0005886">
    <property type="term" value="C:plasma membrane"/>
    <property type="evidence" value="ECO:0007669"/>
    <property type="project" value="UniProtKB-SubCell"/>
</dbReference>
<dbReference type="GO" id="GO:0016780">
    <property type="term" value="F:phosphotransferase activity, for other substituted phosphate groups"/>
    <property type="evidence" value="ECO:0007669"/>
    <property type="project" value="InterPro"/>
</dbReference>
<dbReference type="AlphaFoldDB" id="X1DG70"/>
<comment type="caution">
    <text evidence="8">The sequence shown here is derived from an EMBL/GenBank/DDBJ whole genome shotgun (WGS) entry which is preliminary data.</text>
</comment>
<keyword evidence="4 7" id="KW-0812">Transmembrane</keyword>
<dbReference type="GO" id="GO:0071555">
    <property type="term" value="P:cell wall organization"/>
    <property type="evidence" value="ECO:0007669"/>
    <property type="project" value="TreeGrafter"/>
</dbReference>
<keyword evidence="5 7" id="KW-1133">Transmembrane helix</keyword>
<keyword evidence="2" id="KW-1003">Cell membrane</keyword>
<feature type="transmembrane region" description="Helical" evidence="7">
    <location>
        <begin position="83"/>
        <end position="101"/>
    </location>
</feature>
<dbReference type="PANTHER" id="PTHR22926">
    <property type="entry name" value="PHOSPHO-N-ACETYLMURAMOYL-PENTAPEPTIDE-TRANSFERASE"/>
    <property type="match status" value="1"/>
</dbReference>
<evidence type="ECO:0000256" key="3">
    <source>
        <dbReference type="ARBA" id="ARBA00022679"/>
    </source>
</evidence>
<comment type="subcellular location">
    <subcellularLocation>
        <location evidence="1">Cell membrane</location>
        <topology evidence="1">Multi-pass membrane protein</topology>
    </subcellularLocation>
</comment>
<keyword evidence="6 7" id="KW-0472">Membrane</keyword>
<keyword evidence="3" id="KW-0808">Transferase</keyword>
<feature type="transmembrane region" description="Helical" evidence="7">
    <location>
        <begin position="244"/>
        <end position="267"/>
    </location>
</feature>
<dbReference type="GO" id="GO:0009103">
    <property type="term" value="P:lipopolysaccharide biosynthetic process"/>
    <property type="evidence" value="ECO:0007669"/>
    <property type="project" value="TreeGrafter"/>
</dbReference>
<feature type="transmembrane region" description="Helical" evidence="7">
    <location>
        <begin position="165"/>
        <end position="185"/>
    </location>
</feature>
<feature type="transmembrane region" description="Helical" evidence="7">
    <location>
        <begin position="220"/>
        <end position="238"/>
    </location>
</feature>
<sequence length="289" mass="30572">GTTLLLPPIMRWAHARGFLDQPGGRKQHGAPIPRLGGIAFVVSFTLTVLIGYVVAPYVTGIAEVRAAFPSVAAALSAADDVKLPLFGLLAGALVMFTVGLVDDLIGERFPVALKFAGQCLAAAIPVACGIQVEFTGIGPINAILSFVWILGISNAFNLLDNMDGLSAGVAVCSAFIFFLNAIALGEIFLCLILAAFMGSLLGFLRFNLHPAKVFMGDGGALFIGFTLSSLTILEHYVSPASSTLFPVLMPVLVLAVPLIDTLSVIVIRLRESRPIYRGDRCHLSHRLVA</sequence>
<evidence type="ECO:0008006" key="9">
    <source>
        <dbReference type="Google" id="ProtNLM"/>
    </source>
</evidence>
<feature type="transmembrane region" description="Helical" evidence="7">
    <location>
        <begin position="191"/>
        <end position="208"/>
    </location>
</feature>
<dbReference type="GO" id="GO:0044038">
    <property type="term" value="P:cell wall macromolecule biosynthetic process"/>
    <property type="evidence" value="ECO:0007669"/>
    <property type="project" value="TreeGrafter"/>
</dbReference>
<accession>X1DG70</accession>
<gene>
    <name evidence="8" type="ORF">S01H4_40081</name>
</gene>
<reference evidence="8" key="1">
    <citation type="journal article" date="2014" name="Front. Microbiol.">
        <title>High frequency of phylogenetically diverse reductive dehalogenase-homologous genes in deep subseafloor sedimentary metagenomes.</title>
        <authorList>
            <person name="Kawai M."/>
            <person name="Futagami T."/>
            <person name="Toyoda A."/>
            <person name="Takaki Y."/>
            <person name="Nishi S."/>
            <person name="Hori S."/>
            <person name="Arai W."/>
            <person name="Tsubouchi T."/>
            <person name="Morono Y."/>
            <person name="Uchiyama I."/>
            <person name="Ito T."/>
            <person name="Fujiyama A."/>
            <person name="Inagaki F."/>
            <person name="Takami H."/>
        </authorList>
    </citation>
    <scope>NUCLEOTIDE SEQUENCE</scope>
    <source>
        <strain evidence="8">Expedition CK06-06</strain>
    </source>
</reference>
<dbReference type="PANTHER" id="PTHR22926:SF3">
    <property type="entry name" value="UNDECAPRENYL-PHOSPHATE ALPHA-N-ACETYLGLUCOSAMINYL 1-PHOSPHATE TRANSFERASE"/>
    <property type="match status" value="1"/>
</dbReference>
<dbReference type="InterPro" id="IPR000715">
    <property type="entry name" value="Glycosyl_transferase_4"/>
</dbReference>
<evidence type="ECO:0000256" key="6">
    <source>
        <dbReference type="ARBA" id="ARBA00023136"/>
    </source>
</evidence>